<keyword evidence="14" id="KW-1185">Reference proteome</keyword>
<comment type="subcellular location">
    <subcellularLocation>
        <location evidence="1">Cell inner membrane</location>
        <topology evidence="1">Single-pass membrane protein</topology>
    </subcellularLocation>
</comment>
<proteinExistence type="inferred from homology"/>
<evidence type="ECO:0000256" key="2">
    <source>
        <dbReference type="ARBA" id="ARBA00021549"/>
    </source>
</evidence>
<dbReference type="Pfam" id="PF07963">
    <property type="entry name" value="N_methyl"/>
    <property type="match status" value="1"/>
</dbReference>
<evidence type="ECO:0000256" key="9">
    <source>
        <dbReference type="ARBA" id="ARBA00025772"/>
    </source>
</evidence>
<dbReference type="InterPro" id="IPR012902">
    <property type="entry name" value="N_methyl_site"/>
</dbReference>
<keyword evidence="7 11" id="KW-1133">Transmembrane helix</keyword>
<dbReference type="Proteomes" id="UP000191160">
    <property type="component" value="Unassembled WGS sequence"/>
</dbReference>
<keyword evidence="4" id="KW-0488">Methylation</keyword>
<keyword evidence="3" id="KW-1003">Cell membrane</keyword>
<evidence type="ECO:0000256" key="1">
    <source>
        <dbReference type="ARBA" id="ARBA00004377"/>
    </source>
</evidence>
<dbReference type="NCBIfam" id="TIGR02532">
    <property type="entry name" value="IV_pilin_GFxxxE"/>
    <property type="match status" value="1"/>
</dbReference>
<evidence type="ECO:0000256" key="8">
    <source>
        <dbReference type="ARBA" id="ARBA00023136"/>
    </source>
</evidence>
<evidence type="ECO:0000256" key="3">
    <source>
        <dbReference type="ARBA" id="ARBA00022475"/>
    </source>
</evidence>
<dbReference type="RefSeq" id="WP_078190086.1">
    <property type="nucleotide sequence ID" value="NZ_JAMCOZ010000014.1"/>
</dbReference>
<gene>
    <name evidence="13" type="ORF">B1202_08290</name>
</gene>
<name>A0A1T1H1C5_9GAMM</name>
<protein>
    <recommendedName>
        <fullName evidence="2">Type II secretion system protein H</fullName>
    </recommendedName>
    <alternativeName>
        <fullName evidence="10">General secretion pathway protein H</fullName>
    </alternativeName>
</protein>
<sequence>MPYNKETGFTLFELLVSIAIMVIIVTIALPHFNNLMAQREANNVKLTIQNHNAFARAQATIYHSNIVICPSIDFKLCQPNNWNSGLIIFIDSNKNRQVDANEKILLQDKLNLKYGDLSWRGTLHIPSLTFQASSGLPNGSNGSFYYCSKSTLQPIRAVLSRMGHIRFENPATC</sequence>
<evidence type="ECO:0000256" key="7">
    <source>
        <dbReference type="ARBA" id="ARBA00022989"/>
    </source>
</evidence>
<keyword evidence="6 11" id="KW-0812">Transmembrane</keyword>
<comment type="caution">
    <text evidence="13">The sequence shown here is derived from an EMBL/GenBank/DDBJ whole genome shotgun (WGS) entry which is preliminary data.</text>
</comment>
<dbReference type="AlphaFoldDB" id="A0A1T1H1C5"/>
<dbReference type="Gene3D" id="3.55.40.10">
    <property type="entry name" value="minor pseudopilin epsh domain"/>
    <property type="match status" value="1"/>
</dbReference>
<dbReference type="Pfam" id="PF12019">
    <property type="entry name" value="GspH"/>
    <property type="match status" value="1"/>
</dbReference>
<dbReference type="InterPro" id="IPR045584">
    <property type="entry name" value="Pilin-like"/>
</dbReference>
<evidence type="ECO:0000313" key="13">
    <source>
        <dbReference type="EMBL" id="OOV83621.1"/>
    </source>
</evidence>
<dbReference type="SUPFAM" id="SSF54523">
    <property type="entry name" value="Pili subunits"/>
    <property type="match status" value="1"/>
</dbReference>
<reference evidence="13 14" key="1">
    <citation type="submission" date="2017-02" db="EMBL/GenBank/DDBJ databases">
        <title>Acinetobacter sp. ANC 4945, whole genome shotgun sequencing project.</title>
        <authorList>
            <person name="Radolfova-Krizova L."/>
            <person name="Al Atrouni A."/>
            <person name="Nemec A."/>
        </authorList>
    </citation>
    <scope>NUCLEOTIDE SEQUENCE [LARGE SCALE GENOMIC DNA]</scope>
    <source>
        <strain evidence="13 14">ANC 4945</strain>
    </source>
</reference>
<evidence type="ECO:0000256" key="6">
    <source>
        <dbReference type="ARBA" id="ARBA00022692"/>
    </source>
</evidence>
<feature type="domain" description="General secretion pathway GspH" evidence="12">
    <location>
        <begin position="52"/>
        <end position="163"/>
    </location>
</feature>
<comment type="similarity">
    <text evidence="9">Belongs to the GSP H family.</text>
</comment>
<dbReference type="GO" id="GO:0015628">
    <property type="term" value="P:protein secretion by the type II secretion system"/>
    <property type="evidence" value="ECO:0007669"/>
    <property type="project" value="InterPro"/>
</dbReference>
<keyword evidence="8 11" id="KW-0472">Membrane</keyword>
<evidence type="ECO:0000256" key="11">
    <source>
        <dbReference type="SAM" id="Phobius"/>
    </source>
</evidence>
<evidence type="ECO:0000256" key="10">
    <source>
        <dbReference type="ARBA" id="ARBA00030775"/>
    </source>
</evidence>
<dbReference type="GO" id="GO:0015627">
    <property type="term" value="C:type II protein secretion system complex"/>
    <property type="evidence" value="ECO:0007669"/>
    <property type="project" value="InterPro"/>
</dbReference>
<accession>A0A1T1H1C5</accession>
<keyword evidence="5" id="KW-0997">Cell inner membrane</keyword>
<dbReference type="EMBL" id="MVKX01000004">
    <property type="protein sequence ID" value="OOV83621.1"/>
    <property type="molecule type" value="Genomic_DNA"/>
</dbReference>
<evidence type="ECO:0000259" key="12">
    <source>
        <dbReference type="Pfam" id="PF12019"/>
    </source>
</evidence>
<feature type="transmembrane region" description="Helical" evidence="11">
    <location>
        <begin position="12"/>
        <end position="32"/>
    </location>
</feature>
<dbReference type="InterPro" id="IPR022346">
    <property type="entry name" value="T2SS_GspH"/>
</dbReference>
<organism evidence="13 14">
    <name type="scientific">Acinetobacter amyesii</name>
    <dbReference type="NCBI Taxonomy" id="2942470"/>
    <lineage>
        <taxon>Bacteria</taxon>
        <taxon>Pseudomonadati</taxon>
        <taxon>Pseudomonadota</taxon>
        <taxon>Gammaproteobacteria</taxon>
        <taxon>Moraxellales</taxon>
        <taxon>Moraxellaceae</taxon>
        <taxon>Acinetobacter</taxon>
    </lineage>
</organism>
<evidence type="ECO:0000313" key="14">
    <source>
        <dbReference type="Proteomes" id="UP000191160"/>
    </source>
</evidence>
<dbReference type="GO" id="GO:0005886">
    <property type="term" value="C:plasma membrane"/>
    <property type="evidence" value="ECO:0007669"/>
    <property type="project" value="UniProtKB-SubCell"/>
</dbReference>
<evidence type="ECO:0000256" key="4">
    <source>
        <dbReference type="ARBA" id="ARBA00022481"/>
    </source>
</evidence>
<evidence type="ECO:0000256" key="5">
    <source>
        <dbReference type="ARBA" id="ARBA00022519"/>
    </source>
</evidence>